<dbReference type="OrthoDB" id="304906at2759"/>
<keyword evidence="2" id="KW-1185">Reference proteome</keyword>
<dbReference type="AlphaFoldDB" id="A0A8S1QT67"/>
<reference evidence="1" key="1">
    <citation type="submission" date="2021-01" db="EMBL/GenBank/DDBJ databases">
        <authorList>
            <consortium name="Genoscope - CEA"/>
            <person name="William W."/>
        </authorList>
    </citation>
    <scope>NUCLEOTIDE SEQUENCE</scope>
</reference>
<dbReference type="Proteomes" id="UP000692954">
    <property type="component" value="Unassembled WGS sequence"/>
</dbReference>
<accession>A0A8S1QT67</accession>
<gene>
    <name evidence="1" type="ORF">PSON_ATCC_30995.1.T1180163</name>
</gene>
<evidence type="ECO:0000313" key="1">
    <source>
        <dbReference type="EMBL" id="CAD8118801.1"/>
    </source>
</evidence>
<comment type="caution">
    <text evidence="1">The sequence shown here is derived from an EMBL/GenBank/DDBJ whole genome shotgun (WGS) entry which is preliminary data.</text>
</comment>
<dbReference type="EMBL" id="CAJJDN010000118">
    <property type="protein sequence ID" value="CAD8118801.1"/>
    <property type="molecule type" value="Genomic_DNA"/>
</dbReference>
<evidence type="ECO:0000313" key="2">
    <source>
        <dbReference type="Proteomes" id="UP000692954"/>
    </source>
</evidence>
<proteinExistence type="predicted"/>
<sequence>MKIDQGLNKKHDKIKKVFLQALILNAQQKTQLKVIEMRKNYNLMKRYLFNWNLALMRKYRMKEICYFVKNQYRKKLQKKIVQLLNDYTLKRQHNRRKLIRAENYYNNRILQKSFRSLRINEKQSKQEFLEKRKLIDEKEQKFIMNQKELQKKLMAEAFYSSKLIMKSFLNWKKFIFFQDKQDYYFNYTNRVENWNLKQQEQQVEKEKINKNGNIKSEYCIMLEEKIKFYQKYQDQLTSFQKEVLKKEICQLKQLQ</sequence>
<protein>
    <submittedName>
        <fullName evidence="1">Uncharacterized protein</fullName>
    </submittedName>
</protein>
<name>A0A8S1QT67_9CILI</name>
<organism evidence="1 2">
    <name type="scientific">Paramecium sonneborni</name>
    <dbReference type="NCBI Taxonomy" id="65129"/>
    <lineage>
        <taxon>Eukaryota</taxon>
        <taxon>Sar</taxon>
        <taxon>Alveolata</taxon>
        <taxon>Ciliophora</taxon>
        <taxon>Intramacronucleata</taxon>
        <taxon>Oligohymenophorea</taxon>
        <taxon>Peniculida</taxon>
        <taxon>Parameciidae</taxon>
        <taxon>Paramecium</taxon>
    </lineage>
</organism>